<feature type="signal peptide" evidence="1">
    <location>
        <begin position="1"/>
        <end position="22"/>
    </location>
</feature>
<dbReference type="InterPro" id="IPR026906">
    <property type="entry name" value="LRR_5"/>
</dbReference>
<evidence type="ECO:0000256" key="1">
    <source>
        <dbReference type="SAM" id="SignalP"/>
    </source>
</evidence>
<dbReference type="Proteomes" id="UP000016023">
    <property type="component" value="Unassembled WGS sequence"/>
</dbReference>
<comment type="caution">
    <text evidence="2">The sequence shown here is derived from an EMBL/GenBank/DDBJ whole genome shotgun (WGS) entry which is preliminary data.</text>
</comment>
<accession>H1Q4H0</accession>
<organism evidence="2 3">
    <name type="scientific">Prevotella micans F0438</name>
    <dbReference type="NCBI Taxonomy" id="883158"/>
    <lineage>
        <taxon>Bacteria</taxon>
        <taxon>Pseudomonadati</taxon>
        <taxon>Bacteroidota</taxon>
        <taxon>Bacteroidia</taxon>
        <taxon>Bacteroidales</taxon>
        <taxon>Prevotellaceae</taxon>
        <taxon>Prevotella</taxon>
    </lineage>
</organism>
<dbReference type="Pfam" id="PF13306">
    <property type="entry name" value="LRR_5"/>
    <property type="match status" value="1"/>
</dbReference>
<evidence type="ECO:0008006" key="4">
    <source>
        <dbReference type="Google" id="ProtNLM"/>
    </source>
</evidence>
<keyword evidence="3" id="KW-1185">Reference proteome</keyword>
<dbReference type="PATRIC" id="fig|883158.3.peg.1807"/>
<dbReference type="AlphaFoldDB" id="H1Q4H0"/>
<sequence>MKQTLTILLLLAALLVSGNTSAQTYSVVSEGLTLQFTVSGTEATITGTPNKVPNPRQSSCYDLTNGGVVNIPATVTVGSNTYTVTKIGDAAFGSCGISSLTLPSTLKEIGKSAFDANTSDIAFDNLVIPASVQKIGDTAFGNQRIKHLSFEAGSQLSSLGAKAFGTYRPASESWISTWTQSSQYNIEYYDLSNTQLKAASFQLNGSLPGQQFFMYLRLQGQILIYLPATFDVYPCGNLNNGGGSVDQTADETNIVRANGYCDNLLISDDMSFRAPHAFTAKKVTCNRTFSNTSGKAVSTLYLPYPTDLPTGMQAYEFIFKGLDEDGNKAFCFAPVPLGTRLEAYKPYLVRITDGASHTLPTMQNVQVPATPDVSTTAQISADGDWAFNGTTEFIGNTEAYAKKAYYLNGNKWWAVQNGVANDYIAPYRCFISSPTGATPAKSFFMVLDDDNSATDVRHLENDTEADIKSGRYPFYSIDGKLMGTDYDALECGQMYIVNGKKFYKF</sequence>
<dbReference type="EMBL" id="AGWK01000048">
    <property type="protein sequence ID" value="EHO67123.1"/>
    <property type="molecule type" value="Genomic_DNA"/>
</dbReference>
<dbReference type="InterPro" id="IPR032675">
    <property type="entry name" value="LRR_dom_sf"/>
</dbReference>
<protein>
    <recommendedName>
        <fullName evidence="4">Leucine rich repeat protein</fullName>
    </recommendedName>
</protein>
<dbReference type="Gene3D" id="3.80.10.10">
    <property type="entry name" value="Ribonuclease Inhibitor"/>
    <property type="match status" value="1"/>
</dbReference>
<gene>
    <name evidence="2" type="ORF">HMPREF9140_01808</name>
</gene>
<evidence type="ECO:0000313" key="2">
    <source>
        <dbReference type="EMBL" id="EHO67123.1"/>
    </source>
</evidence>
<keyword evidence="1" id="KW-0732">Signal</keyword>
<proteinExistence type="predicted"/>
<reference evidence="2 3" key="1">
    <citation type="submission" date="2011-12" db="EMBL/GenBank/DDBJ databases">
        <title>The Genome Sequence of Prevotella micans F0438.</title>
        <authorList>
            <consortium name="The Broad Institute Genome Sequencing Platform"/>
            <person name="Earl A."/>
            <person name="Ward D."/>
            <person name="Feldgarden M."/>
            <person name="Gevers D."/>
            <person name="Izard J."/>
            <person name="Baranova O.V."/>
            <person name="Blanton J.M."/>
            <person name="Wade W.G."/>
            <person name="Dewhirst F.E."/>
            <person name="Young S.K."/>
            <person name="Zeng Q."/>
            <person name="Gargeya S."/>
            <person name="Fitzgerald M."/>
            <person name="Haas B."/>
            <person name="Abouelleil A."/>
            <person name="Alvarado L."/>
            <person name="Arachchi H.M."/>
            <person name="Berlin A."/>
            <person name="Chapman S.B."/>
            <person name="Gearin G."/>
            <person name="Goldberg J."/>
            <person name="Griggs A."/>
            <person name="Gujja S."/>
            <person name="Hansen M."/>
            <person name="Heiman D."/>
            <person name="Howarth C."/>
            <person name="Larimer J."/>
            <person name="Lui A."/>
            <person name="MacDonald P.J.P."/>
            <person name="McCowen C."/>
            <person name="Montmayeur A."/>
            <person name="Murphy C."/>
            <person name="Neiman D."/>
            <person name="Pearson M."/>
            <person name="Priest M."/>
            <person name="Roberts A."/>
            <person name="Saif S."/>
            <person name="Shea T."/>
            <person name="Sisk P."/>
            <person name="Stolte C."/>
            <person name="Sykes S."/>
            <person name="Wortman J."/>
            <person name="Nusbaum C."/>
            <person name="Birren B."/>
        </authorList>
    </citation>
    <scope>NUCLEOTIDE SEQUENCE [LARGE SCALE GENOMIC DNA]</scope>
    <source>
        <strain evidence="2 3">F0438</strain>
    </source>
</reference>
<dbReference type="STRING" id="883158.HMPREF9140_01808"/>
<name>H1Q4H0_9BACT</name>
<dbReference type="HOGENOM" id="CLU_539523_0_0_10"/>
<feature type="chain" id="PRO_5003552675" description="Leucine rich repeat protein" evidence="1">
    <location>
        <begin position="23"/>
        <end position="505"/>
    </location>
</feature>
<evidence type="ECO:0000313" key="3">
    <source>
        <dbReference type="Proteomes" id="UP000016023"/>
    </source>
</evidence>